<name>A0A1M7J446_9BACI</name>
<dbReference type="InterPro" id="IPR011528">
    <property type="entry name" value="NERD"/>
</dbReference>
<dbReference type="OrthoDB" id="569879at2"/>
<gene>
    <name evidence="2" type="ORF">SAMN05216179_0248</name>
</gene>
<evidence type="ECO:0000313" key="3">
    <source>
        <dbReference type="Proteomes" id="UP000184184"/>
    </source>
</evidence>
<proteinExistence type="predicted"/>
<protein>
    <submittedName>
        <fullName evidence="2">Nuclease-related domain-containing protein</fullName>
    </submittedName>
</protein>
<sequence length="316" mass="36584">MNLSIPHKSFYLQQLEATIQRLSPHECVQLEKSFGREIAGYTGEKNLPYYLDSLPSVSRLFGTRLPFQHHFFQIDSLVVFPQKIFICEVKHLKGKISLNQSNQLIQETENEQIQVYDNPLIQAQYQKDKLESFLSSSGFHSPPIHPVIIFTHPSANLDFQQPDILPIQQLPIRMKEILSNSKATPFSTSQLKKLTSFLTNNHQERQTNILAKFKISPKTIKRGVFCSKCIQVKAKRIYGTWYCPKCGTKDKNMHIKALKEWALIFGPTITNKQARYFLNIESIHLTKRLLNQVQFPSTGTYRDRKHDLSLLLNKLK</sequence>
<feature type="domain" description="NERD" evidence="1">
    <location>
        <begin position="39"/>
        <end position="153"/>
    </location>
</feature>
<dbReference type="EMBL" id="FRCZ01000001">
    <property type="protein sequence ID" value="SHM47900.1"/>
    <property type="molecule type" value="Genomic_DNA"/>
</dbReference>
<reference evidence="2 3" key="1">
    <citation type="submission" date="2016-11" db="EMBL/GenBank/DDBJ databases">
        <authorList>
            <person name="Jaros S."/>
            <person name="Januszkiewicz K."/>
            <person name="Wedrychowicz H."/>
        </authorList>
    </citation>
    <scope>NUCLEOTIDE SEQUENCE [LARGE SCALE GENOMIC DNA]</scope>
    <source>
        <strain evidence="2 3">CGMCC 1.10681</strain>
    </source>
</reference>
<evidence type="ECO:0000259" key="1">
    <source>
        <dbReference type="PROSITE" id="PS50965"/>
    </source>
</evidence>
<organism evidence="2 3">
    <name type="scientific">Gracilibacillus kekensis</name>
    <dbReference type="NCBI Taxonomy" id="1027249"/>
    <lineage>
        <taxon>Bacteria</taxon>
        <taxon>Bacillati</taxon>
        <taxon>Bacillota</taxon>
        <taxon>Bacilli</taxon>
        <taxon>Bacillales</taxon>
        <taxon>Bacillaceae</taxon>
        <taxon>Gracilibacillus</taxon>
    </lineage>
</organism>
<accession>A0A1M7J446</accession>
<dbReference type="STRING" id="1027249.SAMN05216179_0248"/>
<dbReference type="RefSeq" id="WP_073198898.1">
    <property type="nucleotide sequence ID" value="NZ_FRCZ01000001.1"/>
</dbReference>
<dbReference type="Proteomes" id="UP000184184">
    <property type="component" value="Unassembled WGS sequence"/>
</dbReference>
<dbReference type="PROSITE" id="PS50965">
    <property type="entry name" value="NERD"/>
    <property type="match status" value="1"/>
</dbReference>
<dbReference type="Pfam" id="PF08378">
    <property type="entry name" value="NERD"/>
    <property type="match status" value="1"/>
</dbReference>
<keyword evidence="3" id="KW-1185">Reference proteome</keyword>
<evidence type="ECO:0000313" key="2">
    <source>
        <dbReference type="EMBL" id="SHM47900.1"/>
    </source>
</evidence>
<dbReference type="AlphaFoldDB" id="A0A1M7J446"/>